<proteinExistence type="inferred from homology"/>
<keyword evidence="13 20" id="KW-1133">Transmembrane helix</keyword>
<comment type="subcellular location">
    <subcellularLocation>
        <location evidence="1">Membrane</location>
    </subcellularLocation>
</comment>
<dbReference type="SUPFAM" id="SSF48452">
    <property type="entry name" value="TPR-like"/>
    <property type="match status" value="1"/>
</dbReference>
<dbReference type="EMBL" id="BEXT01000001">
    <property type="protein sequence ID" value="GBC60594.1"/>
    <property type="molecule type" value="Genomic_DNA"/>
</dbReference>
<dbReference type="GO" id="GO:0009252">
    <property type="term" value="P:peptidoglycan biosynthetic process"/>
    <property type="evidence" value="ECO:0007669"/>
    <property type="project" value="UniProtKB-UniPathway"/>
</dbReference>
<evidence type="ECO:0000256" key="15">
    <source>
        <dbReference type="ARBA" id="ARBA00023268"/>
    </source>
</evidence>
<dbReference type="AlphaFoldDB" id="A0A401FUG7"/>
<evidence type="ECO:0000313" key="23">
    <source>
        <dbReference type="EMBL" id="GBC60594.1"/>
    </source>
</evidence>
<organism evidence="23 24">
    <name type="scientific">Desulfonema ishimotonii</name>
    <dbReference type="NCBI Taxonomy" id="45657"/>
    <lineage>
        <taxon>Bacteria</taxon>
        <taxon>Pseudomonadati</taxon>
        <taxon>Thermodesulfobacteriota</taxon>
        <taxon>Desulfobacteria</taxon>
        <taxon>Desulfobacterales</taxon>
        <taxon>Desulfococcaceae</taxon>
        <taxon>Desulfonema</taxon>
    </lineage>
</organism>
<dbReference type="NCBIfam" id="TIGR02074">
    <property type="entry name" value="PBP_1a_fam"/>
    <property type="match status" value="1"/>
</dbReference>
<dbReference type="InterPro" id="IPR012338">
    <property type="entry name" value="Beta-lactam/transpept-like"/>
</dbReference>
<dbReference type="Pfam" id="PF00905">
    <property type="entry name" value="Transpeptidase"/>
    <property type="match status" value="1"/>
</dbReference>
<dbReference type="SUPFAM" id="SSF52540">
    <property type="entry name" value="P-loop containing nucleoside triphosphate hydrolases"/>
    <property type="match status" value="1"/>
</dbReference>
<dbReference type="Pfam" id="PF14559">
    <property type="entry name" value="TPR_19"/>
    <property type="match status" value="1"/>
</dbReference>
<evidence type="ECO:0000256" key="4">
    <source>
        <dbReference type="ARBA" id="ARBA00007739"/>
    </source>
</evidence>
<dbReference type="GO" id="GO:0008955">
    <property type="term" value="F:peptidoglycan glycosyltransferase activity"/>
    <property type="evidence" value="ECO:0007669"/>
    <property type="project" value="UniProtKB-EC"/>
</dbReference>
<evidence type="ECO:0000313" key="24">
    <source>
        <dbReference type="Proteomes" id="UP000288096"/>
    </source>
</evidence>
<dbReference type="InterPro" id="IPR023346">
    <property type="entry name" value="Lysozyme-like_dom_sf"/>
</dbReference>
<evidence type="ECO:0000259" key="22">
    <source>
        <dbReference type="Pfam" id="PF00912"/>
    </source>
</evidence>
<dbReference type="FunFam" id="1.10.3810.10:FF:000003">
    <property type="entry name" value="Penicillin-binding protein 1a"/>
    <property type="match status" value="1"/>
</dbReference>
<keyword evidence="16" id="KW-0961">Cell wall biogenesis/degradation</keyword>
<comment type="caution">
    <text evidence="23">The sequence shown here is derived from an EMBL/GenBank/DDBJ whole genome shotgun (WGS) entry which is preliminary data.</text>
</comment>
<evidence type="ECO:0000256" key="7">
    <source>
        <dbReference type="ARBA" id="ARBA00022676"/>
    </source>
</evidence>
<dbReference type="GO" id="GO:0016020">
    <property type="term" value="C:membrane"/>
    <property type="evidence" value="ECO:0007669"/>
    <property type="project" value="UniProtKB-SubCell"/>
</dbReference>
<dbReference type="PANTHER" id="PTHR32282:SF27">
    <property type="entry name" value="PENICILLIN-BINDING PROTEIN 1A"/>
    <property type="match status" value="1"/>
</dbReference>
<dbReference type="GO" id="GO:0071555">
    <property type="term" value="P:cell wall organization"/>
    <property type="evidence" value="ECO:0007669"/>
    <property type="project" value="UniProtKB-KW"/>
</dbReference>
<dbReference type="InterPro" id="IPR001460">
    <property type="entry name" value="PCN-bd_Tpept"/>
</dbReference>
<evidence type="ECO:0000256" key="9">
    <source>
        <dbReference type="ARBA" id="ARBA00022692"/>
    </source>
</evidence>
<evidence type="ECO:0000256" key="8">
    <source>
        <dbReference type="ARBA" id="ARBA00022679"/>
    </source>
</evidence>
<dbReference type="RefSeq" id="WP_124327989.1">
    <property type="nucleotide sequence ID" value="NZ_BEXT01000001.1"/>
</dbReference>
<feature type="domain" description="Penicillin-binding protein transpeptidase" evidence="21">
    <location>
        <begin position="871"/>
        <end position="1105"/>
    </location>
</feature>
<reference evidence="24" key="2">
    <citation type="submission" date="2019-01" db="EMBL/GenBank/DDBJ databases">
        <title>Genome sequence of Desulfonema ishimotonii strain Tokyo 01.</title>
        <authorList>
            <person name="Fukui M."/>
        </authorList>
    </citation>
    <scope>NUCLEOTIDE SEQUENCE [LARGE SCALE GENOMIC DNA]</scope>
    <source>
        <strain evidence="24">Tokyo 01</strain>
    </source>
</reference>
<name>A0A401FUG7_9BACT</name>
<keyword evidence="7" id="KW-0328">Glycosyltransferase</keyword>
<keyword evidence="24" id="KW-1185">Reference proteome</keyword>
<protein>
    <recommendedName>
        <fullName evidence="17">peptidoglycan glycosyltransferase</fullName>
        <ecNumber evidence="17">2.4.99.28</ecNumber>
    </recommendedName>
</protein>
<dbReference type="SUPFAM" id="SSF56601">
    <property type="entry name" value="beta-lactamase/transpeptidase-like"/>
    <property type="match status" value="1"/>
</dbReference>
<evidence type="ECO:0000256" key="11">
    <source>
        <dbReference type="ARBA" id="ARBA00022960"/>
    </source>
</evidence>
<keyword evidence="9 20" id="KW-0812">Transmembrane</keyword>
<keyword evidence="12" id="KW-0573">Peptidoglycan synthesis</keyword>
<feature type="transmembrane region" description="Helical" evidence="20">
    <location>
        <begin position="547"/>
        <end position="570"/>
    </location>
</feature>
<dbReference type="EC" id="2.4.99.28" evidence="17"/>
<dbReference type="Gene3D" id="3.40.710.10">
    <property type="entry name" value="DD-peptidase/beta-lactamase superfamily"/>
    <property type="match status" value="1"/>
</dbReference>
<evidence type="ECO:0000256" key="17">
    <source>
        <dbReference type="ARBA" id="ARBA00044770"/>
    </source>
</evidence>
<evidence type="ECO:0000256" key="20">
    <source>
        <dbReference type="SAM" id="Phobius"/>
    </source>
</evidence>
<comment type="similarity">
    <text evidence="4">In the N-terminal section; belongs to the glycosyltransferase 51 family.</text>
</comment>
<dbReference type="Gene3D" id="1.10.3810.10">
    <property type="entry name" value="Biosynthetic peptidoglycan transglycosylase-like"/>
    <property type="match status" value="1"/>
</dbReference>
<dbReference type="InterPro" id="IPR036950">
    <property type="entry name" value="PBP_transglycosylase"/>
</dbReference>
<reference evidence="24" key="1">
    <citation type="submission" date="2017-11" db="EMBL/GenBank/DDBJ databases">
        <authorList>
            <person name="Watanabe M."/>
            <person name="Kojima H."/>
        </authorList>
    </citation>
    <scope>NUCLEOTIDE SEQUENCE [LARGE SCALE GENOMIC DNA]</scope>
    <source>
        <strain evidence="24">Tokyo 01</strain>
    </source>
</reference>
<comment type="similarity">
    <text evidence="3">In the C-terminal section; belongs to the transpeptidase family.</text>
</comment>
<keyword evidence="11" id="KW-0133">Cell shape</keyword>
<evidence type="ECO:0000256" key="16">
    <source>
        <dbReference type="ARBA" id="ARBA00023316"/>
    </source>
</evidence>
<dbReference type="GO" id="GO:0008360">
    <property type="term" value="P:regulation of cell shape"/>
    <property type="evidence" value="ECO:0007669"/>
    <property type="project" value="UniProtKB-KW"/>
</dbReference>
<evidence type="ECO:0000256" key="1">
    <source>
        <dbReference type="ARBA" id="ARBA00004370"/>
    </source>
</evidence>
<dbReference type="OrthoDB" id="9766909at2"/>
<dbReference type="GO" id="GO:0030288">
    <property type="term" value="C:outer membrane-bounded periplasmic space"/>
    <property type="evidence" value="ECO:0007669"/>
    <property type="project" value="TreeGrafter"/>
</dbReference>
<dbReference type="Gene3D" id="3.40.50.300">
    <property type="entry name" value="P-loop containing nucleotide triphosphate hydrolases"/>
    <property type="match status" value="1"/>
</dbReference>
<keyword evidence="5" id="KW-0121">Carboxypeptidase</keyword>
<dbReference type="InterPro" id="IPR027417">
    <property type="entry name" value="P-loop_NTPase"/>
</dbReference>
<dbReference type="Gene3D" id="1.25.40.10">
    <property type="entry name" value="Tetratricopeptide repeat domain"/>
    <property type="match status" value="1"/>
</dbReference>
<keyword evidence="10" id="KW-0378">Hydrolase</keyword>
<evidence type="ECO:0000259" key="21">
    <source>
        <dbReference type="Pfam" id="PF00905"/>
    </source>
</evidence>
<dbReference type="Proteomes" id="UP000288096">
    <property type="component" value="Unassembled WGS sequence"/>
</dbReference>
<dbReference type="GO" id="GO:0008658">
    <property type="term" value="F:penicillin binding"/>
    <property type="evidence" value="ECO:0007669"/>
    <property type="project" value="InterPro"/>
</dbReference>
<keyword evidence="15" id="KW-0511">Multifunctional enzyme</keyword>
<dbReference type="Pfam" id="PF00912">
    <property type="entry name" value="Transgly"/>
    <property type="match status" value="1"/>
</dbReference>
<evidence type="ECO:0000256" key="14">
    <source>
        <dbReference type="ARBA" id="ARBA00023136"/>
    </source>
</evidence>
<dbReference type="GO" id="GO:0004180">
    <property type="term" value="F:carboxypeptidase activity"/>
    <property type="evidence" value="ECO:0007669"/>
    <property type="project" value="UniProtKB-KW"/>
</dbReference>
<evidence type="ECO:0000256" key="5">
    <source>
        <dbReference type="ARBA" id="ARBA00022645"/>
    </source>
</evidence>
<dbReference type="UniPathway" id="UPA00219"/>
<dbReference type="InterPro" id="IPR050396">
    <property type="entry name" value="Glycosyltr_51/Transpeptidase"/>
</dbReference>
<evidence type="ECO:0000256" key="3">
    <source>
        <dbReference type="ARBA" id="ARBA00007090"/>
    </source>
</evidence>
<evidence type="ECO:0000256" key="13">
    <source>
        <dbReference type="ARBA" id="ARBA00022989"/>
    </source>
</evidence>
<dbReference type="SUPFAM" id="SSF53955">
    <property type="entry name" value="Lysozyme-like"/>
    <property type="match status" value="1"/>
</dbReference>
<comment type="pathway">
    <text evidence="2">Cell wall biogenesis; peptidoglycan biosynthesis.</text>
</comment>
<evidence type="ECO:0000256" key="6">
    <source>
        <dbReference type="ARBA" id="ARBA00022670"/>
    </source>
</evidence>
<dbReference type="PANTHER" id="PTHR32282">
    <property type="entry name" value="BINDING PROTEIN TRANSPEPTIDASE, PUTATIVE-RELATED"/>
    <property type="match status" value="1"/>
</dbReference>
<keyword evidence="6" id="KW-0645">Protease</keyword>
<keyword evidence="14 20" id="KW-0472">Membrane</keyword>
<keyword evidence="8" id="KW-0808">Transferase</keyword>
<dbReference type="GO" id="GO:0006508">
    <property type="term" value="P:proteolysis"/>
    <property type="evidence" value="ECO:0007669"/>
    <property type="project" value="UniProtKB-KW"/>
</dbReference>
<feature type="domain" description="Glycosyl transferase family 51" evidence="22">
    <location>
        <begin position="599"/>
        <end position="773"/>
    </location>
</feature>
<gene>
    <name evidence="23" type="ORF">DENIS_1551</name>
</gene>
<evidence type="ECO:0000256" key="18">
    <source>
        <dbReference type="ARBA" id="ARBA00049902"/>
    </source>
</evidence>
<comment type="catalytic activity">
    <reaction evidence="18">
        <text>[GlcNAc-(1-&gt;4)-Mur2Ac(oyl-L-Ala-gamma-D-Glu-L-Lys-D-Ala-D-Ala)](n)-di-trans,octa-cis-undecaprenyl diphosphate + beta-D-GlcNAc-(1-&gt;4)-Mur2Ac(oyl-L-Ala-gamma-D-Glu-L-Lys-D-Ala-D-Ala)-di-trans,octa-cis-undecaprenyl diphosphate = [GlcNAc-(1-&gt;4)-Mur2Ac(oyl-L-Ala-gamma-D-Glu-L-Lys-D-Ala-D-Ala)](n+1)-di-trans,octa-cis-undecaprenyl diphosphate + di-trans,octa-cis-undecaprenyl diphosphate + H(+)</text>
        <dbReference type="Rhea" id="RHEA:23708"/>
        <dbReference type="Rhea" id="RHEA-COMP:9602"/>
        <dbReference type="Rhea" id="RHEA-COMP:9603"/>
        <dbReference type="ChEBI" id="CHEBI:15378"/>
        <dbReference type="ChEBI" id="CHEBI:58405"/>
        <dbReference type="ChEBI" id="CHEBI:60033"/>
        <dbReference type="ChEBI" id="CHEBI:78435"/>
        <dbReference type="EC" id="2.4.99.28"/>
    </reaction>
</comment>
<sequence>MHSDLNPYSLKNTEDAPSSFIGRADILGEVLRDLKTADAAGLFIYGQRCIGKTALLRHLVARLPERGEYLPVYFDLQGMAGLSLEQVLTRLIPEMVRPLNLSVPAERITPSRFERRILPFILSALPERRTLVLVFDEFDTPKMSGSRQAGQAFYPYIRKLFFTDPRRLKFIFAIGRRPGDLDRIYHSFYKGTKLHHLPMFTREETTELARLSERNQSLIWPDEQITAIREFTGGHPFLTRNLCRVIWEKNHKKETAGIPVVHFRDMVGIFPRAIKTSDRTFSLLWNGLGPWERVAASALAEAGSGGLDQETLRDQLEKSGVYPLNGGLDHAIRTLEQWGVIRAENSEYRIRINMLGRWIMAVKPFEQMRDELDRLASEFFETARALCRQDDFKTAIPLLHQTAELSPNHLKANRLLAKLLIRQGDVDGAVALLEPLYEFSFPEIHPLYLRALLLQARNAENAADRLAICEKILDIEPAHPDALAEYRMIFEDQGDRACEINDFDAALAAYARAEAHEKIRQVEQTLEQIAIAHRLNRRKKRWGLGKWFFRWTFALCLLAACGLFVAYAVYRHVSEDLPRISSLKDYRPPLITTVYAGDGSKIGEFYRERRIVIPLSRMSDNLINAFIAAEDARFFSHEGLDFISIVRAFFKNIEAGTVVQGGSTITQQVIKSFLLTPERSYKRKFKEAILAYRIDKAFSKEDILFLYLNQIYLGHGAYGVEAAAENYFGKSAKDLTLAECAMLAGLAKAPGTHSPVRRPKRAGIRQKYVLKRMAEEGYVSPKQARKAAETALKIRNRRENWYLKKVPFFTEYVRSYIEKEYGLEALYTGGLKIFTTVDPALQQAAREEVEKGLKALENRHKYPGNVKPQGALLCMETGTGFVRAMVGGRDFSFSQFNRAIQSRRQPGSAFKPVIYAAALDKGYTPMTMLYDSPIAIPDNGKWWRPGNYDHRFYGPIRLRRALAKSRNLPVVKVLRNIGIRYAVNYAHNLGIRSRLNGGLSLALGASGVSLLEMVEAYSVFANRGMRIEPVFIRKIVDRNGREIPLSRPAPEQAIEPATAFLMTSLLQSVVTGGTGYKAKKLDRPVAGKTGTTNDFRDAWFLGYTPGYVAGAWVGFDIERPLGKSETGSRAACPIWLGFMEKLLADKPVREFDIPDGVVYAKIDADSGLLAIPESPRVIREWFKAGTLPKRHAPRPTPEYLVTEPEDFFKAGL</sequence>
<evidence type="ECO:0000256" key="12">
    <source>
        <dbReference type="ARBA" id="ARBA00022984"/>
    </source>
</evidence>
<dbReference type="InterPro" id="IPR011990">
    <property type="entry name" value="TPR-like_helical_dom_sf"/>
</dbReference>
<dbReference type="InterPro" id="IPR001264">
    <property type="entry name" value="Glyco_trans_51"/>
</dbReference>
<evidence type="ECO:0000256" key="2">
    <source>
        <dbReference type="ARBA" id="ARBA00004752"/>
    </source>
</evidence>
<accession>A0A401FUG7</accession>
<comment type="pathway">
    <text evidence="19">Glycan biosynthesis.</text>
</comment>
<evidence type="ECO:0000256" key="10">
    <source>
        <dbReference type="ARBA" id="ARBA00022801"/>
    </source>
</evidence>
<evidence type="ECO:0000256" key="19">
    <source>
        <dbReference type="ARBA" id="ARBA00060592"/>
    </source>
</evidence>